<dbReference type="SUPFAM" id="SSF53850">
    <property type="entry name" value="Periplasmic binding protein-like II"/>
    <property type="match status" value="1"/>
</dbReference>
<evidence type="ECO:0000256" key="4">
    <source>
        <dbReference type="ARBA" id="ARBA00023163"/>
    </source>
</evidence>
<evidence type="ECO:0000256" key="2">
    <source>
        <dbReference type="ARBA" id="ARBA00023015"/>
    </source>
</evidence>
<dbReference type="EMBL" id="CP104067">
    <property type="protein sequence ID" value="WAH40253.1"/>
    <property type="molecule type" value="Genomic_DNA"/>
</dbReference>
<dbReference type="InterPro" id="IPR005119">
    <property type="entry name" value="LysR_subst-bd"/>
</dbReference>
<accession>A0ABY6ZBI1</accession>
<dbReference type="Proteomes" id="UP001164761">
    <property type="component" value="Chromosome"/>
</dbReference>
<sequence length="307" mass="34983">MDDLENTATFLSVASTLSFVKTAHAMNLRQPSVTARIKRLEERLGVTLFIRNKNHRIHLTQEGREFLPYARQMIQLMQEAENKVRSIKKKAEGKIRIGATPTWSVNVLPKILGTVRSGNPEVEFHVVHGNTKAIRDMVLGNEIDVGLIASDVSHQQIQQDCAHVTPWVLVCSPQHRLAECEEIEIQEILREPLVTYEQSTDGWRGIQRIFSSYHAIPNVVAELNQLEAAKVMVIESSFVSLLPFIGVQRELKEGSLVAVRVRQLSEIQTVMSIIYLKSKASYLLIEVMRKDVSEYFDEWHPYSIRTL</sequence>
<evidence type="ECO:0000256" key="5">
    <source>
        <dbReference type="SAM" id="Coils"/>
    </source>
</evidence>
<keyword evidence="3" id="KW-0238">DNA-binding</keyword>
<proteinExistence type="inferred from homology"/>
<evidence type="ECO:0000256" key="3">
    <source>
        <dbReference type="ARBA" id="ARBA00023125"/>
    </source>
</evidence>
<dbReference type="Gene3D" id="1.10.10.10">
    <property type="entry name" value="Winged helix-like DNA-binding domain superfamily/Winged helix DNA-binding domain"/>
    <property type="match status" value="1"/>
</dbReference>
<reference evidence="7" key="1">
    <citation type="submission" date="2022-08" db="EMBL/GenBank/DDBJ databases">
        <title>Alicyclobacillus fastidiosus DSM 17978, complete genome.</title>
        <authorList>
            <person name="Wang Q."/>
            <person name="Cai R."/>
            <person name="Wang Z."/>
        </authorList>
    </citation>
    <scope>NUCLEOTIDE SEQUENCE</scope>
    <source>
        <strain evidence="7">DSM 17978</strain>
    </source>
</reference>
<organism evidence="7 8">
    <name type="scientific">Alicyclobacillus fastidiosus</name>
    <dbReference type="NCBI Taxonomy" id="392011"/>
    <lineage>
        <taxon>Bacteria</taxon>
        <taxon>Bacillati</taxon>
        <taxon>Bacillota</taxon>
        <taxon>Bacilli</taxon>
        <taxon>Bacillales</taxon>
        <taxon>Alicyclobacillaceae</taxon>
        <taxon>Alicyclobacillus</taxon>
    </lineage>
</organism>
<name>A0ABY6ZBI1_9BACL</name>
<dbReference type="Pfam" id="PF00126">
    <property type="entry name" value="HTH_1"/>
    <property type="match status" value="1"/>
</dbReference>
<dbReference type="InterPro" id="IPR036390">
    <property type="entry name" value="WH_DNA-bd_sf"/>
</dbReference>
<feature type="domain" description="HTH lysR-type" evidence="6">
    <location>
        <begin position="1"/>
        <end position="60"/>
    </location>
</feature>
<dbReference type="Pfam" id="PF03466">
    <property type="entry name" value="LysR_substrate"/>
    <property type="match status" value="1"/>
</dbReference>
<dbReference type="SUPFAM" id="SSF46785">
    <property type="entry name" value="Winged helix' DNA-binding domain"/>
    <property type="match status" value="1"/>
</dbReference>
<keyword evidence="4" id="KW-0804">Transcription</keyword>
<keyword evidence="8" id="KW-1185">Reference proteome</keyword>
<keyword evidence="5" id="KW-0175">Coiled coil</keyword>
<evidence type="ECO:0000313" key="8">
    <source>
        <dbReference type="Proteomes" id="UP001164761"/>
    </source>
</evidence>
<dbReference type="InterPro" id="IPR036388">
    <property type="entry name" value="WH-like_DNA-bd_sf"/>
</dbReference>
<dbReference type="InterPro" id="IPR000847">
    <property type="entry name" value="LysR_HTH_N"/>
</dbReference>
<dbReference type="PANTHER" id="PTHR30126:SF40">
    <property type="entry name" value="HTH-TYPE TRANSCRIPTIONAL REGULATOR GLTR"/>
    <property type="match status" value="1"/>
</dbReference>
<comment type="similarity">
    <text evidence="1">Belongs to the LysR transcriptional regulatory family.</text>
</comment>
<feature type="coiled-coil region" evidence="5">
    <location>
        <begin position="70"/>
        <end position="97"/>
    </location>
</feature>
<dbReference type="PRINTS" id="PR00039">
    <property type="entry name" value="HTHLYSR"/>
</dbReference>
<dbReference type="PANTHER" id="PTHR30126">
    <property type="entry name" value="HTH-TYPE TRANSCRIPTIONAL REGULATOR"/>
    <property type="match status" value="1"/>
</dbReference>
<dbReference type="Gene3D" id="3.40.190.290">
    <property type="match status" value="1"/>
</dbReference>
<evidence type="ECO:0000259" key="6">
    <source>
        <dbReference type="PROSITE" id="PS50931"/>
    </source>
</evidence>
<dbReference type="RefSeq" id="WP_268004150.1">
    <property type="nucleotide sequence ID" value="NZ_BSUT01000001.1"/>
</dbReference>
<evidence type="ECO:0000256" key="1">
    <source>
        <dbReference type="ARBA" id="ARBA00009437"/>
    </source>
</evidence>
<evidence type="ECO:0000313" key="7">
    <source>
        <dbReference type="EMBL" id="WAH40253.1"/>
    </source>
</evidence>
<protein>
    <submittedName>
        <fullName evidence="7">LysR family transcriptional regulator</fullName>
    </submittedName>
</protein>
<keyword evidence="2" id="KW-0805">Transcription regulation</keyword>
<gene>
    <name evidence="7" type="ORF">NZD89_17985</name>
</gene>
<dbReference type="PROSITE" id="PS50931">
    <property type="entry name" value="HTH_LYSR"/>
    <property type="match status" value="1"/>
</dbReference>